<dbReference type="PIRSF" id="PIRSF019455">
    <property type="entry name" value="CopR_AtkY"/>
    <property type="match status" value="1"/>
</dbReference>
<dbReference type="Gene3D" id="1.10.10.10">
    <property type="entry name" value="Winged helix-like DNA-binding domain superfamily/Winged helix DNA-binding domain"/>
    <property type="match status" value="1"/>
</dbReference>
<organism evidence="5 6">
    <name type="scientific">Myroides odoratimimus</name>
    <dbReference type="NCBI Taxonomy" id="76832"/>
    <lineage>
        <taxon>Bacteria</taxon>
        <taxon>Pseudomonadati</taxon>
        <taxon>Bacteroidota</taxon>
        <taxon>Flavobacteriia</taxon>
        <taxon>Flavobacteriales</taxon>
        <taxon>Flavobacteriaceae</taxon>
        <taxon>Myroides</taxon>
    </lineage>
</organism>
<evidence type="ECO:0000256" key="4">
    <source>
        <dbReference type="ARBA" id="ARBA00023163"/>
    </source>
</evidence>
<keyword evidence="4" id="KW-0804">Transcription</keyword>
<evidence type="ECO:0000313" key="5">
    <source>
        <dbReference type="EMBL" id="ALU25507.1"/>
    </source>
</evidence>
<reference evidence="5 6" key="1">
    <citation type="journal article" date="2016" name="J. Zhejiang Univ. Sci. B">
        <title>Antibiotic resistance mechanisms of Myroides sp.</title>
        <authorList>
            <person name="Hu S."/>
            <person name="Yuan S."/>
            <person name="Qu H."/>
            <person name="Jiang T."/>
            <person name="Zhou Y."/>
            <person name="Wang M."/>
            <person name="Ming D."/>
        </authorList>
    </citation>
    <scope>NUCLEOTIDE SEQUENCE [LARGE SCALE GENOMIC DNA]</scope>
    <source>
        <strain evidence="5 6">PR63039</strain>
    </source>
</reference>
<comment type="similarity">
    <text evidence="1">Belongs to the BlaI transcriptional regulatory family.</text>
</comment>
<dbReference type="eggNOG" id="COG3682">
    <property type="taxonomic scope" value="Bacteria"/>
</dbReference>
<dbReference type="InterPro" id="IPR036390">
    <property type="entry name" value="WH_DNA-bd_sf"/>
</dbReference>
<dbReference type="Pfam" id="PF03965">
    <property type="entry name" value="Penicillinase_R"/>
    <property type="match status" value="1"/>
</dbReference>
<dbReference type="InterPro" id="IPR036388">
    <property type="entry name" value="WH-like_DNA-bd_sf"/>
</dbReference>
<protein>
    <submittedName>
        <fullName evidence="5">Transcriptional regulator</fullName>
    </submittedName>
</protein>
<dbReference type="GO" id="GO:0045892">
    <property type="term" value="P:negative regulation of DNA-templated transcription"/>
    <property type="evidence" value="ECO:0007669"/>
    <property type="project" value="InterPro"/>
</dbReference>
<keyword evidence="2" id="KW-0805">Transcription regulation</keyword>
<dbReference type="RefSeq" id="WP_006259921.1">
    <property type="nucleotide sequence ID" value="NZ_BCMQ01000009.1"/>
</dbReference>
<proteinExistence type="inferred from homology"/>
<dbReference type="SUPFAM" id="SSF46785">
    <property type="entry name" value="Winged helix' DNA-binding domain"/>
    <property type="match status" value="1"/>
</dbReference>
<dbReference type="AlphaFoldDB" id="A0A0S7EFD3"/>
<evidence type="ECO:0000256" key="2">
    <source>
        <dbReference type="ARBA" id="ARBA00023015"/>
    </source>
</evidence>
<dbReference type="GeneID" id="66974136"/>
<dbReference type="KEGG" id="mod:AS202_04785"/>
<keyword evidence="3" id="KW-0238">DNA-binding</keyword>
<dbReference type="Proteomes" id="UP000069030">
    <property type="component" value="Chromosome"/>
</dbReference>
<sequence>MEKLTNKEEEIMCILWKLEKGFVNDILEHMPEPKPHYNTLSTLVRILEEKGVVSYKAYGKSHQYYPLVKKEDYRKMFMEETMEKYFDNSFSNLVSFFVKDKKLSKTELEELMDIIEKNKK</sequence>
<dbReference type="EMBL" id="CP013690">
    <property type="protein sequence ID" value="ALU25507.1"/>
    <property type="molecule type" value="Genomic_DNA"/>
</dbReference>
<evidence type="ECO:0000256" key="1">
    <source>
        <dbReference type="ARBA" id="ARBA00011046"/>
    </source>
</evidence>
<evidence type="ECO:0000256" key="3">
    <source>
        <dbReference type="ARBA" id="ARBA00023125"/>
    </source>
</evidence>
<dbReference type="Gene3D" id="1.10.4040.10">
    <property type="entry name" value="Penicillinase repressor domain"/>
    <property type="match status" value="1"/>
</dbReference>
<gene>
    <name evidence="5" type="ORF">AS202_04785</name>
</gene>
<name>A0A0S7EFD3_9FLAO</name>
<dbReference type="GO" id="GO:0003677">
    <property type="term" value="F:DNA binding"/>
    <property type="evidence" value="ECO:0007669"/>
    <property type="project" value="UniProtKB-KW"/>
</dbReference>
<accession>A0A0S7EFD3</accession>
<dbReference type="InterPro" id="IPR005650">
    <property type="entry name" value="BlaI_family"/>
</dbReference>
<evidence type="ECO:0000313" key="6">
    <source>
        <dbReference type="Proteomes" id="UP000069030"/>
    </source>
</evidence>